<dbReference type="OrthoDB" id="196717at2759"/>
<proteinExistence type="inferred from homology"/>
<evidence type="ECO:0000256" key="4">
    <source>
        <dbReference type="ARBA" id="ARBA00023136"/>
    </source>
</evidence>
<evidence type="ECO:0000313" key="7">
    <source>
        <dbReference type="EMBL" id="ORE01505.1"/>
    </source>
</evidence>
<dbReference type="InterPro" id="IPR048254">
    <property type="entry name" value="CDP_ALCOHOL_P_TRANSF_CS"/>
</dbReference>
<dbReference type="Pfam" id="PF01066">
    <property type="entry name" value="CDP-OH_P_transf"/>
    <property type="match status" value="1"/>
</dbReference>
<keyword evidence="6" id="KW-1133">Transmembrane helix</keyword>
<gene>
    <name evidence="7" type="ORF">BCV72DRAFT_72427</name>
</gene>
<accession>A0A1X0QP28</accession>
<evidence type="ECO:0000256" key="6">
    <source>
        <dbReference type="SAM" id="Phobius"/>
    </source>
</evidence>
<evidence type="ECO:0000256" key="5">
    <source>
        <dbReference type="RuleBase" id="RU003750"/>
    </source>
</evidence>
<dbReference type="Gene3D" id="1.20.120.1760">
    <property type="match status" value="1"/>
</dbReference>
<protein>
    <submittedName>
        <fullName evidence="7">Choline/ethanolaminephosphotransferase</fullName>
    </submittedName>
</protein>
<dbReference type="InterPro" id="IPR043130">
    <property type="entry name" value="CDP-OH_PTrfase_TM_dom"/>
</dbReference>
<dbReference type="EMBL" id="KV922127">
    <property type="protein sequence ID" value="ORE01505.1"/>
    <property type="molecule type" value="Genomic_DNA"/>
</dbReference>
<dbReference type="PROSITE" id="PS00379">
    <property type="entry name" value="CDP_ALCOHOL_P_TRANSF"/>
    <property type="match status" value="1"/>
</dbReference>
<keyword evidence="4 6" id="KW-0472">Membrane</keyword>
<dbReference type="InterPro" id="IPR000462">
    <property type="entry name" value="CDP-OH_P_trans"/>
</dbReference>
<evidence type="ECO:0000256" key="1">
    <source>
        <dbReference type="ARBA" id="ARBA00004370"/>
    </source>
</evidence>
<feature type="transmembrane region" description="Helical" evidence="6">
    <location>
        <begin position="58"/>
        <end position="78"/>
    </location>
</feature>
<feature type="transmembrane region" description="Helical" evidence="6">
    <location>
        <begin position="332"/>
        <end position="350"/>
    </location>
</feature>
<dbReference type="PANTHER" id="PTHR10414:SF77">
    <property type="entry name" value="CDP-ALCOHOL PHOSPHATIDYLTRANSFERASE FAMILY PROTEIN"/>
    <property type="match status" value="1"/>
</dbReference>
<feature type="transmembrane region" description="Helical" evidence="6">
    <location>
        <begin position="177"/>
        <end position="197"/>
    </location>
</feature>
<feature type="transmembrane region" description="Helical" evidence="6">
    <location>
        <begin position="298"/>
        <end position="320"/>
    </location>
</feature>
<dbReference type="GO" id="GO:0016020">
    <property type="term" value="C:membrane"/>
    <property type="evidence" value="ECO:0007669"/>
    <property type="project" value="UniProtKB-SubCell"/>
</dbReference>
<dbReference type="GO" id="GO:0016780">
    <property type="term" value="F:phosphotransferase activity, for other substituted phosphate groups"/>
    <property type="evidence" value="ECO:0007669"/>
    <property type="project" value="InterPro"/>
</dbReference>
<feature type="transmembrane region" description="Helical" evidence="6">
    <location>
        <begin position="232"/>
        <end position="256"/>
    </location>
</feature>
<organism evidence="7">
    <name type="scientific">Rhizopus microsporus var. microsporus</name>
    <dbReference type="NCBI Taxonomy" id="86635"/>
    <lineage>
        <taxon>Eukaryota</taxon>
        <taxon>Fungi</taxon>
        <taxon>Fungi incertae sedis</taxon>
        <taxon>Mucoromycota</taxon>
        <taxon>Mucoromycotina</taxon>
        <taxon>Mucoromycetes</taxon>
        <taxon>Mucorales</taxon>
        <taxon>Mucorineae</taxon>
        <taxon>Rhizopodaceae</taxon>
        <taxon>Rhizopus</taxon>
    </lineage>
</organism>
<keyword evidence="3 5" id="KW-0808">Transferase</keyword>
<name>A0A1X0QP28_RHIZD</name>
<comment type="subcellular location">
    <subcellularLocation>
        <location evidence="1">Membrane</location>
    </subcellularLocation>
</comment>
<reference evidence="7" key="1">
    <citation type="journal article" date="2016" name="Proc. Natl. Acad. Sci. U.S.A.">
        <title>Lipid metabolic changes in an early divergent fungus govern the establishment of a mutualistic symbiosis with endobacteria.</title>
        <authorList>
            <person name="Lastovetsky O.A."/>
            <person name="Gaspar M.L."/>
            <person name="Mondo S.J."/>
            <person name="LaButti K.M."/>
            <person name="Sandor L."/>
            <person name="Grigoriev I.V."/>
            <person name="Henry S.A."/>
            <person name="Pawlowska T.E."/>
        </authorList>
    </citation>
    <scope>NUCLEOTIDE SEQUENCE [LARGE SCALE GENOMIC DNA]</scope>
    <source>
        <strain evidence="7">ATCC 52814</strain>
    </source>
</reference>
<dbReference type="Proteomes" id="UP000242414">
    <property type="component" value="Unassembled WGS sequence"/>
</dbReference>
<dbReference type="VEuPathDB" id="FungiDB:BCV72DRAFT_72427"/>
<feature type="transmembrane region" description="Helical" evidence="6">
    <location>
        <begin position="268"/>
        <end position="286"/>
    </location>
</feature>
<dbReference type="PANTHER" id="PTHR10414">
    <property type="entry name" value="ETHANOLAMINEPHOSPHOTRANSFERASE"/>
    <property type="match status" value="1"/>
</dbReference>
<dbReference type="InterPro" id="IPR014472">
    <property type="entry name" value="CHOPT"/>
</dbReference>
<dbReference type="PIRSF" id="PIRSF015665">
    <property type="entry name" value="CHOPT"/>
    <property type="match status" value="1"/>
</dbReference>
<keyword evidence="6" id="KW-0812">Transmembrane</keyword>
<evidence type="ECO:0000256" key="3">
    <source>
        <dbReference type="ARBA" id="ARBA00022679"/>
    </source>
</evidence>
<feature type="transmembrane region" description="Helical" evidence="6">
    <location>
        <begin position="146"/>
        <end position="165"/>
    </location>
</feature>
<dbReference type="AlphaFoldDB" id="A0A1X0QP28"/>
<sequence length="433" mass="48897">MVHCCKQSYTEYLQDSQIKNLRLYKYAAVDKSPITKYILRPYWDFAITLFPRWIAPNLITLIGLFFMVFNVILAYIFVPDLGTEGPSWVYFSFALGLWLYSTFDNVDGRQARRTNTSSPLGELFDHGCDAINCTYVSLLQSAALGLGHSVPAALLLYFTIAGFYLSTAEEYYTGVLYLGYVNGPTEGIIVSCLAFIWSGLYGPASWHTPVSEISCLSWTSAFLASETSFADVFVYGLIFFFVITQLPVSVIAIIRASRKKGMNPGRELIRVFGPFILCTGIVYLWLTSQGTRIFADQHFILFSIFVGFLFGEMASDIILAHLTKSAFPKFKSIFYSLSIGLVFSFLGYLNIDYPEYQLLVVLSIFTILRYLIRAKAVIDAFCDFLGIQCFTIPPSKYVENILPTHVGSDDEQEVEALLVNEQSIPQEQEYRTF</sequence>
<evidence type="ECO:0000256" key="2">
    <source>
        <dbReference type="ARBA" id="ARBA00010441"/>
    </source>
</evidence>
<feature type="transmembrane region" description="Helical" evidence="6">
    <location>
        <begin position="356"/>
        <end position="372"/>
    </location>
</feature>
<dbReference type="GO" id="GO:0008654">
    <property type="term" value="P:phospholipid biosynthetic process"/>
    <property type="evidence" value="ECO:0007669"/>
    <property type="project" value="InterPro"/>
</dbReference>
<comment type="similarity">
    <text evidence="2 5">Belongs to the CDP-alcohol phosphatidyltransferase class-I family.</text>
</comment>